<evidence type="ECO:0000256" key="1">
    <source>
        <dbReference type="SAM" id="MobiDB-lite"/>
    </source>
</evidence>
<comment type="caution">
    <text evidence="3">The sequence shown here is derived from an EMBL/GenBank/DDBJ whole genome shotgun (WGS) entry which is preliminary data.</text>
</comment>
<evidence type="ECO:0000313" key="4">
    <source>
        <dbReference type="Proteomes" id="UP000190037"/>
    </source>
</evidence>
<dbReference type="Pfam" id="PF13471">
    <property type="entry name" value="Transglut_core3"/>
    <property type="match status" value="1"/>
</dbReference>
<evidence type="ECO:0000313" key="3">
    <source>
        <dbReference type="EMBL" id="OPC76748.1"/>
    </source>
</evidence>
<feature type="domain" description="Microcin J25-processing protein McjB C-terminal" evidence="2">
    <location>
        <begin position="38"/>
        <end position="141"/>
    </location>
</feature>
<name>A0A1T3NIY0_9ACTN</name>
<dbReference type="RefSeq" id="WP_078982597.1">
    <property type="nucleotide sequence ID" value="NZ_MWQN01000005.1"/>
</dbReference>
<keyword evidence="4" id="KW-1185">Reference proteome</keyword>
<dbReference type="AlphaFoldDB" id="A0A1T3NIY0"/>
<organism evidence="3 4">
    <name type="scientific">Embleya scabrispora</name>
    <dbReference type="NCBI Taxonomy" id="159449"/>
    <lineage>
        <taxon>Bacteria</taxon>
        <taxon>Bacillati</taxon>
        <taxon>Actinomycetota</taxon>
        <taxon>Actinomycetes</taxon>
        <taxon>Kitasatosporales</taxon>
        <taxon>Streptomycetaceae</taxon>
        <taxon>Embleya</taxon>
    </lineage>
</organism>
<feature type="compositionally biased region" description="Pro residues" evidence="1">
    <location>
        <begin position="146"/>
        <end position="156"/>
    </location>
</feature>
<sequence length="169" mass="17857">MPEITALPPRVALTLGMRARALACAGIARVLASPRLTRHPAWGETVLPRLLARTDRRATRAATHREAEHAVAVVVTAAPRLGGNTTCLPRALAAKLYCRTLGHTTAVVIAPAPDARAHAWIEADGRPAGEAADPTDRYVPVNRYGTPPPPRDPTPGAPGTDVTQEGRIP</sequence>
<feature type="region of interest" description="Disordered" evidence="1">
    <location>
        <begin position="126"/>
        <end position="169"/>
    </location>
</feature>
<dbReference type="NCBIfam" id="NF033537">
    <property type="entry name" value="lasso_biosyn_B2"/>
    <property type="match status" value="1"/>
</dbReference>
<protein>
    <recommendedName>
        <fullName evidence="2">Microcin J25-processing protein McjB C-terminal domain-containing protein</fullName>
    </recommendedName>
</protein>
<accession>A0A1T3NIY0</accession>
<dbReference type="Proteomes" id="UP000190037">
    <property type="component" value="Unassembled WGS sequence"/>
</dbReference>
<evidence type="ECO:0000259" key="2">
    <source>
        <dbReference type="Pfam" id="PF13471"/>
    </source>
</evidence>
<reference evidence="3 4" key="1">
    <citation type="submission" date="2017-03" db="EMBL/GenBank/DDBJ databases">
        <title>Draft genome sequence of Streptomyces scabrisporus NF3, endophyte isolated from Amphipterygium adstringens.</title>
        <authorList>
            <person name="Vazquez M."/>
            <person name="Ceapa C.D."/>
            <person name="Rodriguez Luna D."/>
            <person name="Sanchez Esquivel S."/>
        </authorList>
    </citation>
    <scope>NUCLEOTIDE SEQUENCE [LARGE SCALE GENOMIC DNA]</scope>
    <source>
        <strain evidence="3 4">NF3</strain>
    </source>
</reference>
<dbReference type="STRING" id="159449.B4N89_45530"/>
<dbReference type="InterPro" id="IPR053521">
    <property type="entry name" value="McjB-like"/>
</dbReference>
<dbReference type="InterPro" id="IPR032708">
    <property type="entry name" value="McjB_C"/>
</dbReference>
<dbReference type="OrthoDB" id="583768at2"/>
<proteinExistence type="predicted"/>
<gene>
    <name evidence="3" type="ORF">B4N89_45530</name>
</gene>
<dbReference type="EMBL" id="MWQN01000005">
    <property type="protein sequence ID" value="OPC76748.1"/>
    <property type="molecule type" value="Genomic_DNA"/>
</dbReference>